<dbReference type="EMBL" id="MHDA01000050">
    <property type="protein sequence ID" value="OGY30550.1"/>
    <property type="molecule type" value="Genomic_DNA"/>
</dbReference>
<organism evidence="2 3">
    <name type="scientific">Candidatus Woykebacteria bacterium RIFCSPLOWO2_01_FULL_41_12</name>
    <dbReference type="NCBI Taxonomy" id="1802604"/>
    <lineage>
        <taxon>Bacteria</taxon>
        <taxon>Candidatus Woykeibacteriota</taxon>
    </lineage>
</organism>
<dbReference type="InterPro" id="IPR029057">
    <property type="entry name" value="PRTase-like"/>
</dbReference>
<feature type="domain" description="Phosphoribosyltransferase" evidence="1">
    <location>
        <begin position="19"/>
        <end position="176"/>
    </location>
</feature>
<dbReference type="Pfam" id="PF00156">
    <property type="entry name" value="Pribosyltran"/>
    <property type="match status" value="1"/>
</dbReference>
<proteinExistence type="predicted"/>
<evidence type="ECO:0000313" key="2">
    <source>
        <dbReference type="EMBL" id="OGY30550.1"/>
    </source>
</evidence>
<protein>
    <recommendedName>
        <fullName evidence="1">Phosphoribosyltransferase domain-containing protein</fullName>
    </recommendedName>
</protein>
<dbReference type="Gene3D" id="3.30.1310.20">
    <property type="entry name" value="PRTase-like"/>
    <property type="match status" value="1"/>
</dbReference>
<accession>A0A1G1WT99</accession>
<dbReference type="InterPro" id="IPR000836">
    <property type="entry name" value="PRTase_dom"/>
</dbReference>
<dbReference type="SUPFAM" id="SSF53271">
    <property type="entry name" value="PRTase-like"/>
    <property type="match status" value="1"/>
</dbReference>
<evidence type="ECO:0000313" key="3">
    <source>
        <dbReference type="Proteomes" id="UP000179279"/>
    </source>
</evidence>
<dbReference type="Gene3D" id="3.40.50.2020">
    <property type="match status" value="1"/>
</dbReference>
<dbReference type="CDD" id="cd06223">
    <property type="entry name" value="PRTases_typeI"/>
    <property type="match status" value="1"/>
</dbReference>
<name>A0A1G1WT99_9BACT</name>
<sequence length="212" mass="23533">MFQTRQEAGKKLVAALSFFGRKDVVILAIPRGGVVIGAEIAKERSCPLDVIITRKLGAPGNPELAIGATTSKGGLVLDRELIEKLEITPEYLHKEHLEQIEEARRRERVFRGGRPEIDLIGKKVIIVDDGLATGATAEAAVKAVREKLPLKVVLAVPVAPYQTVERLRNQVDKLVCLAIPEPFYAIGEFYREFPQVSDEEVIQILQETNRIF</sequence>
<gene>
    <name evidence="2" type="ORF">A3A57_00165</name>
</gene>
<dbReference type="Proteomes" id="UP000179279">
    <property type="component" value="Unassembled WGS sequence"/>
</dbReference>
<comment type="caution">
    <text evidence="2">The sequence shown here is derived from an EMBL/GenBank/DDBJ whole genome shotgun (WGS) entry which is preliminary data.</text>
</comment>
<reference evidence="2 3" key="1">
    <citation type="journal article" date="2016" name="Nat. Commun.">
        <title>Thousands of microbial genomes shed light on interconnected biogeochemical processes in an aquifer system.</title>
        <authorList>
            <person name="Anantharaman K."/>
            <person name="Brown C.T."/>
            <person name="Hug L.A."/>
            <person name="Sharon I."/>
            <person name="Castelle C.J."/>
            <person name="Probst A.J."/>
            <person name="Thomas B.C."/>
            <person name="Singh A."/>
            <person name="Wilkins M.J."/>
            <person name="Karaoz U."/>
            <person name="Brodie E.L."/>
            <person name="Williams K.H."/>
            <person name="Hubbard S.S."/>
            <person name="Banfield J.F."/>
        </authorList>
    </citation>
    <scope>NUCLEOTIDE SEQUENCE [LARGE SCALE GENOMIC DNA]</scope>
</reference>
<evidence type="ECO:0000259" key="1">
    <source>
        <dbReference type="Pfam" id="PF00156"/>
    </source>
</evidence>
<dbReference type="AlphaFoldDB" id="A0A1G1WT99"/>